<evidence type="ECO:0000313" key="2">
    <source>
        <dbReference type="Proteomes" id="UP001060215"/>
    </source>
</evidence>
<protein>
    <submittedName>
        <fullName evidence="1">DNA repair protein XRCC4</fullName>
    </submittedName>
</protein>
<name>A0ACC0HHL6_9ERIC</name>
<dbReference type="Proteomes" id="UP001060215">
    <property type="component" value="Chromosome 5"/>
</dbReference>
<sequence>MMVLMMKRGAIMKMITTSIEVGKTSLMNYNQYKATIGADFLTKEMQFEDRLFTLQLSWTFEKEGTKLEWRWKCKLSPESKKITTGVLDFLMDGTIRLNFLCALALPVGKLVVNYVEQNHKDKMKIFVAKYYCVSLHALFGAALPGTGSSQNHRWKIC</sequence>
<keyword evidence="2" id="KW-1185">Reference proteome</keyword>
<reference evidence="1 2" key="1">
    <citation type="journal article" date="2022" name="Plant J.">
        <title>Chromosome-level genome of Camellia lanceoleosa provides a valuable resource for understanding genome evolution and self-incompatibility.</title>
        <authorList>
            <person name="Gong W."/>
            <person name="Xiao S."/>
            <person name="Wang L."/>
            <person name="Liao Z."/>
            <person name="Chang Y."/>
            <person name="Mo W."/>
            <person name="Hu G."/>
            <person name="Li W."/>
            <person name="Zhao G."/>
            <person name="Zhu H."/>
            <person name="Hu X."/>
            <person name="Ji K."/>
            <person name="Xiang X."/>
            <person name="Song Q."/>
            <person name="Yuan D."/>
            <person name="Jin S."/>
            <person name="Zhang L."/>
        </authorList>
    </citation>
    <scope>NUCLEOTIDE SEQUENCE [LARGE SCALE GENOMIC DNA]</scope>
    <source>
        <strain evidence="1">SQ_2022a</strain>
    </source>
</reference>
<proteinExistence type="predicted"/>
<comment type="caution">
    <text evidence="1">The sequence shown here is derived from an EMBL/GenBank/DDBJ whole genome shotgun (WGS) entry which is preliminary data.</text>
</comment>
<organism evidence="1 2">
    <name type="scientific">Camellia lanceoleosa</name>
    <dbReference type="NCBI Taxonomy" id="1840588"/>
    <lineage>
        <taxon>Eukaryota</taxon>
        <taxon>Viridiplantae</taxon>
        <taxon>Streptophyta</taxon>
        <taxon>Embryophyta</taxon>
        <taxon>Tracheophyta</taxon>
        <taxon>Spermatophyta</taxon>
        <taxon>Magnoliopsida</taxon>
        <taxon>eudicotyledons</taxon>
        <taxon>Gunneridae</taxon>
        <taxon>Pentapetalae</taxon>
        <taxon>asterids</taxon>
        <taxon>Ericales</taxon>
        <taxon>Theaceae</taxon>
        <taxon>Camellia</taxon>
    </lineage>
</organism>
<accession>A0ACC0HHL6</accession>
<dbReference type="EMBL" id="CM045762">
    <property type="protein sequence ID" value="KAI8011940.1"/>
    <property type="molecule type" value="Genomic_DNA"/>
</dbReference>
<gene>
    <name evidence="1" type="ORF">LOK49_LG06G00111</name>
</gene>
<evidence type="ECO:0000313" key="1">
    <source>
        <dbReference type="EMBL" id="KAI8011940.1"/>
    </source>
</evidence>